<dbReference type="Proteomes" id="UP000294933">
    <property type="component" value="Unassembled WGS sequence"/>
</dbReference>
<name>A0A4Y7QJK8_9AGAM</name>
<keyword evidence="4" id="KW-1185">Reference proteome</keyword>
<dbReference type="EMBL" id="ML170158">
    <property type="protein sequence ID" value="TDL27857.1"/>
    <property type="molecule type" value="Genomic_DNA"/>
</dbReference>
<protein>
    <submittedName>
        <fullName evidence="3">Uncharacterized protein</fullName>
    </submittedName>
</protein>
<accession>A0A4Y7QJK8</accession>
<proteinExistence type="predicted"/>
<evidence type="ECO:0000313" key="4">
    <source>
        <dbReference type="Proteomes" id="UP000294933"/>
    </source>
</evidence>
<evidence type="ECO:0000256" key="1">
    <source>
        <dbReference type="SAM" id="MobiDB-lite"/>
    </source>
</evidence>
<feature type="transmembrane region" description="Helical" evidence="2">
    <location>
        <begin position="36"/>
        <end position="54"/>
    </location>
</feature>
<reference evidence="3 4" key="1">
    <citation type="submission" date="2018-06" db="EMBL/GenBank/DDBJ databases">
        <title>A transcriptomic atlas of mushroom development highlights an independent origin of complex multicellularity.</title>
        <authorList>
            <consortium name="DOE Joint Genome Institute"/>
            <person name="Krizsan K."/>
            <person name="Almasi E."/>
            <person name="Merenyi Z."/>
            <person name="Sahu N."/>
            <person name="Viragh M."/>
            <person name="Koszo T."/>
            <person name="Mondo S."/>
            <person name="Kiss B."/>
            <person name="Balint B."/>
            <person name="Kues U."/>
            <person name="Barry K."/>
            <person name="Hegedus J.C."/>
            <person name="Henrissat B."/>
            <person name="Johnson J."/>
            <person name="Lipzen A."/>
            <person name="Ohm R."/>
            <person name="Nagy I."/>
            <person name="Pangilinan J."/>
            <person name="Yan J."/>
            <person name="Xiong Y."/>
            <person name="Grigoriev I.V."/>
            <person name="Hibbett D.S."/>
            <person name="Nagy L.G."/>
        </authorList>
    </citation>
    <scope>NUCLEOTIDE SEQUENCE [LARGE SCALE GENOMIC DNA]</scope>
    <source>
        <strain evidence="3 4">SZMC22713</strain>
    </source>
</reference>
<keyword evidence="2" id="KW-1133">Transmembrane helix</keyword>
<keyword evidence="2" id="KW-0812">Transmembrane</keyword>
<sequence>MAGTPPLIPPLTTDNPNPTPTGTGGPAPGGTATASGLYRTFPLPFLYFVFCILWRRHNSMSKR</sequence>
<dbReference type="VEuPathDB" id="FungiDB:BD410DRAFT_781772"/>
<evidence type="ECO:0000313" key="3">
    <source>
        <dbReference type="EMBL" id="TDL27857.1"/>
    </source>
</evidence>
<feature type="region of interest" description="Disordered" evidence="1">
    <location>
        <begin position="1"/>
        <end position="33"/>
    </location>
</feature>
<evidence type="ECO:0000256" key="2">
    <source>
        <dbReference type="SAM" id="Phobius"/>
    </source>
</evidence>
<keyword evidence="2" id="KW-0472">Membrane</keyword>
<feature type="compositionally biased region" description="Low complexity" evidence="1">
    <location>
        <begin position="1"/>
        <end position="16"/>
    </location>
</feature>
<gene>
    <name evidence="3" type="ORF">BD410DRAFT_781772</name>
</gene>
<dbReference type="AlphaFoldDB" id="A0A4Y7QJK8"/>
<organism evidence="3 4">
    <name type="scientific">Rickenella mellea</name>
    <dbReference type="NCBI Taxonomy" id="50990"/>
    <lineage>
        <taxon>Eukaryota</taxon>
        <taxon>Fungi</taxon>
        <taxon>Dikarya</taxon>
        <taxon>Basidiomycota</taxon>
        <taxon>Agaricomycotina</taxon>
        <taxon>Agaricomycetes</taxon>
        <taxon>Hymenochaetales</taxon>
        <taxon>Rickenellaceae</taxon>
        <taxon>Rickenella</taxon>
    </lineage>
</organism>